<dbReference type="GO" id="GO:0003690">
    <property type="term" value="F:double-stranded DNA binding"/>
    <property type="evidence" value="ECO:0007669"/>
    <property type="project" value="TreeGrafter"/>
</dbReference>
<evidence type="ECO:0000313" key="7">
    <source>
        <dbReference type="Proteomes" id="UP000241818"/>
    </source>
</evidence>
<dbReference type="OrthoDB" id="47785at2759"/>
<gene>
    <name evidence="6" type="ORF">M430DRAFT_141178</name>
</gene>
<evidence type="ECO:0000256" key="1">
    <source>
        <dbReference type="PIRSR" id="PIRSR610347-1"/>
    </source>
</evidence>
<dbReference type="SUPFAM" id="SSF56024">
    <property type="entry name" value="Phospholipase D/nuclease"/>
    <property type="match status" value="2"/>
</dbReference>
<feature type="binding site" evidence="2">
    <location>
        <position position="316"/>
    </location>
    <ligand>
        <name>substrate</name>
    </ligand>
</feature>
<dbReference type="PANTHER" id="PTHR12415:SF4">
    <property type="entry name" value="TYROSYL-DNA PHOSPHODIESTERASE DOMAIN-CONTAINING PROTEIN"/>
    <property type="match status" value="1"/>
</dbReference>
<dbReference type="GO" id="GO:0005634">
    <property type="term" value="C:nucleus"/>
    <property type="evidence" value="ECO:0007669"/>
    <property type="project" value="InterPro"/>
</dbReference>
<dbReference type="PANTHER" id="PTHR12415">
    <property type="entry name" value="TYROSYL-DNA PHOSPHODIESTERASE 1"/>
    <property type="match status" value="1"/>
</dbReference>
<feature type="site" description="Interaction with DNA" evidence="3">
    <location>
        <position position="583"/>
    </location>
</feature>
<feature type="region of interest" description="Disordered" evidence="4">
    <location>
        <begin position="33"/>
        <end position="203"/>
    </location>
</feature>
<dbReference type="Pfam" id="PF06087">
    <property type="entry name" value="Tyr-DNA_phospho"/>
    <property type="match status" value="1"/>
</dbReference>
<dbReference type="GeneID" id="36570779"/>
<dbReference type="CDD" id="cd09123">
    <property type="entry name" value="PLDc_Tdp1_2"/>
    <property type="match status" value="1"/>
</dbReference>
<evidence type="ECO:0000256" key="3">
    <source>
        <dbReference type="PIRSR" id="PIRSR610347-3"/>
    </source>
</evidence>
<sequence>MSDTDSDEDLKRAIALSLGENLPPSRMRNAVVVDLTSSDQDDDLDAPLTARQIASTKPSYQSRGSPSCESSSIDSEKGKSSTKGLAPSEGGDIRSKANPSGEADNPSRSEPSSSTVFLGLNRKQMEEERLLRANKRKKGDEQLLVGNVESRKRKASTPPLCPRGQDDRQTKLKLSESSLASKDCSKSSSSYQSRPGEMISPTFQDRRRGANDALQAAGVQFPHGVVKKTWAYGCPREDDIKIEEVLQKNDLELAVLSSFQVDPDWVASKLHPTTRVIWVLQAKSKAEKENIVSGAPNNYRFCFPSMEGNINCMHSKLQLLAHPTHLRVVVPSANLVPYDWGESGSMENVCFLIDLPRLPEGKSTDTELTEFGKELVHFVRSMGLDEKVIGSMRRFDFSRTSHLAFVHSIGGSHSGEDWKRTGYCGLGTAVRNLGLHTDESLNIDVVAASIGNLNEDFIKSIYLAAQGDNGLKEYRWRTNRPVKSKGMTPVERKLSDDLKDRFRIYFPTRETVANSKGGLGAAGTICFQSKWYDSDGFPRHLMRDCKSRRPGMLMHNKMLFVRPQKTSSRGGRAWAYVGSANLSESAWGRLVKDRTTKEPKLNCRNWECGVIISIPAATSGGEADLEADDVVNNHMTDLEVFRGYVPIPMLVPGEGYGTRRPWFYNEQ</sequence>
<feature type="compositionally biased region" description="Polar residues" evidence="4">
    <location>
        <begin position="106"/>
        <end position="116"/>
    </location>
</feature>
<keyword evidence="7" id="KW-1185">Reference proteome</keyword>
<dbReference type="Gene3D" id="3.30.870.10">
    <property type="entry name" value="Endonuclease Chain A"/>
    <property type="match status" value="2"/>
</dbReference>
<dbReference type="RefSeq" id="XP_024720301.1">
    <property type="nucleotide sequence ID" value="XM_024862698.1"/>
</dbReference>
<dbReference type="CDD" id="cd09122">
    <property type="entry name" value="PLDc_Tdp1_1"/>
    <property type="match status" value="1"/>
</dbReference>
<evidence type="ECO:0000259" key="5">
    <source>
        <dbReference type="PROSITE" id="PS50035"/>
    </source>
</evidence>
<feature type="active site" description="Proton donor/acceptor" evidence="1">
    <location>
        <position position="555"/>
    </location>
</feature>
<proteinExistence type="predicted"/>
<dbReference type="InterPro" id="IPR010347">
    <property type="entry name" value="Tdp1"/>
</dbReference>
<feature type="active site" description="Nucleophile" evidence="1">
    <location>
        <position position="314"/>
    </location>
</feature>
<dbReference type="GO" id="GO:0017005">
    <property type="term" value="F:3'-tyrosyl-DNA phosphodiesterase activity"/>
    <property type="evidence" value="ECO:0007669"/>
    <property type="project" value="TreeGrafter"/>
</dbReference>
<reference evidence="6 7" key="1">
    <citation type="journal article" date="2018" name="New Phytol.">
        <title>Comparative genomics and transcriptomics depict ericoid mycorrhizal fungi as versatile saprotrophs and plant mutualists.</title>
        <authorList>
            <person name="Martino E."/>
            <person name="Morin E."/>
            <person name="Grelet G.A."/>
            <person name="Kuo A."/>
            <person name="Kohler A."/>
            <person name="Daghino S."/>
            <person name="Barry K.W."/>
            <person name="Cichocki N."/>
            <person name="Clum A."/>
            <person name="Dockter R.B."/>
            <person name="Hainaut M."/>
            <person name="Kuo R.C."/>
            <person name="LaButti K."/>
            <person name="Lindahl B.D."/>
            <person name="Lindquist E.A."/>
            <person name="Lipzen A."/>
            <person name="Khouja H.R."/>
            <person name="Magnuson J."/>
            <person name="Murat C."/>
            <person name="Ohm R.A."/>
            <person name="Singer S.W."/>
            <person name="Spatafora J.W."/>
            <person name="Wang M."/>
            <person name="Veneault-Fourrey C."/>
            <person name="Henrissat B."/>
            <person name="Grigoriev I.V."/>
            <person name="Martin F.M."/>
            <person name="Perotto S."/>
        </authorList>
    </citation>
    <scope>NUCLEOTIDE SEQUENCE [LARGE SCALE GENOMIC DNA]</scope>
    <source>
        <strain evidence="6 7">ATCC 22711</strain>
    </source>
</reference>
<feature type="compositionally biased region" description="Basic and acidic residues" evidence="4">
    <location>
        <begin position="164"/>
        <end position="174"/>
    </location>
</feature>
<dbReference type="InterPro" id="IPR001736">
    <property type="entry name" value="PLipase_D/transphosphatidylase"/>
</dbReference>
<organism evidence="6 7">
    <name type="scientific">Amorphotheca resinae ATCC 22711</name>
    <dbReference type="NCBI Taxonomy" id="857342"/>
    <lineage>
        <taxon>Eukaryota</taxon>
        <taxon>Fungi</taxon>
        <taxon>Dikarya</taxon>
        <taxon>Ascomycota</taxon>
        <taxon>Pezizomycotina</taxon>
        <taxon>Leotiomycetes</taxon>
        <taxon>Helotiales</taxon>
        <taxon>Amorphothecaceae</taxon>
        <taxon>Amorphotheca</taxon>
    </lineage>
</organism>
<dbReference type="GO" id="GO:0006281">
    <property type="term" value="P:DNA repair"/>
    <property type="evidence" value="ECO:0007669"/>
    <property type="project" value="InterPro"/>
</dbReference>
<name>A0A2T3B0A1_AMORE</name>
<dbReference type="GO" id="GO:0003697">
    <property type="term" value="F:single-stranded DNA binding"/>
    <property type="evidence" value="ECO:0007669"/>
    <property type="project" value="TreeGrafter"/>
</dbReference>
<feature type="compositionally biased region" description="Polar residues" evidence="4">
    <location>
        <begin position="52"/>
        <end position="64"/>
    </location>
</feature>
<protein>
    <recommendedName>
        <fullName evidence="5">PLD phosphodiesterase domain-containing protein</fullName>
    </recommendedName>
</protein>
<dbReference type="PROSITE" id="PS50035">
    <property type="entry name" value="PLD"/>
    <property type="match status" value="1"/>
</dbReference>
<accession>A0A2T3B0A1</accession>
<dbReference type="STRING" id="857342.A0A2T3B0A1"/>
<feature type="domain" description="PLD phosphodiesterase" evidence="5">
    <location>
        <begin position="550"/>
        <end position="586"/>
    </location>
</feature>
<dbReference type="InParanoid" id="A0A2T3B0A1"/>
<dbReference type="Proteomes" id="UP000241818">
    <property type="component" value="Unassembled WGS sequence"/>
</dbReference>
<evidence type="ECO:0000256" key="4">
    <source>
        <dbReference type="SAM" id="MobiDB-lite"/>
    </source>
</evidence>
<evidence type="ECO:0000256" key="2">
    <source>
        <dbReference type="PIRSR" id="PIRSR610347-2"/>
    </source>
</evidence>
<feature type="binding site" evidence="2">
    <location>
        <position position="557"/>
    </location>
    <ligand>
        <name>substrate</name>
    </ligand>
</feature>
<dbReference type="AlphaFoldDB" id="A0A2T3B0A1"/>
<feature type="compositionally biased region" description="Low complexity" evidence="4">
    <location>
        <begin position="175"/>
        <end position="193"/>
    </location>
</feature>
<evidence type="ECO:0000313" key="6">
    <source>
        <dbReference type="EMBL" id="PSS16793.1"/>
    </source>
</evidence>
<dbReference type="EMBL" id="KZ679012">
    <property type="protein sequence ID" value="PSS16793.1"/>
    <property type="molecule type" value="Genomic_DNA"/>
</dbReference>